<dbReference type="InterPro" id="IPR016047">
    <property type="entry name" value="M23ase_b-sheet_dom"/>
</dbReference>
<dbReference type="Gene3D" id="3.10.350.10">
    <property type="entry name" value="LysM domain"/>
    <property type="match status" value="1"/>
</dbReference>
<reference evidence="4 5" key="1">
    <citation type="submission" date="2019-10" db="EMBL/GenBank/DDBJ databases">
        <title>Streptomyces tenebrisbrunneis sp.nov., an endogenous actinomycete isolated from of Lycium ruthenicum.</title>
        <authorList>
            <person name="Ma L."/>
        </authorList>
    </citation>
    <scope>NUCLEOTIDE SEQUENCE [LARGE SCALE GENOMIC DNA]</scope>
    <source>
        <strain evidence="4 5">TRM 66187</strain>
    </source>
</reference>
<evidence type="ECO:0000259" key="3">
    <source>
        <dbReference type="PROSITE" id="PS51782"/>
    </source>
</evidence>
<feature type="compositionally biased region" description="Basic and acidic residues" evidence="1">
    <location>
        <begin position="199"/>
        <end position="213"/>
    </location>
</feature>
<dbReference type="EMBL" id="WHPN01000268">
    <property type="protein sequence ID" value="KAF4408673.1"/>
    <property type="molecule type" value="Genomic_DNA"/>
</dbReference>
<dbReference type="Proteomes" id="UP000621266">
    <property type="component" value="Unassembled WGS sequence"/>
</dbReference>
<feature type="region of interest" description="Disordered" evidence="1">
    <location>
        <begin position="57"/>
        <end position="85"/>
    </location>
</feature>
<dbReference type="Pfam" id="PF01476">
    <property type="entry name" value="LysM"/>
    <property type="match status" value="1"/>
</dbReference>
<accession>A0ABQ7FL19</accession>
<dbReference type="SMART" id="SM00257">
    <property type="entry name" value="LysM"/>
    <property type="match status" value="1"/>
</dbReference>
<gene>
    <name evidence="4" type="ORF">GCU69_13335</name>
</gene>
<dbReference type="PANTHER" id="PTHR21666:SF270">
    <property type="entry name" value="MUREIN HYDROLASE ACTIVATOR ENVC"/>
    <property type="match status" value="1"/>
</dbReference>
<sequence length="352" mass="35774">MARTSLTVTASGAGLALPLAGSGNANAAPAETWERVAETERAGLARLGEIPDAAAARAAAEAAERQRTAAPATGTPGTRTTDSYRVVSGDSLSRIALSQDVDGGWQQLYAANREVIGDDPDLILPGQRLTTATGDRTAAPPERKRGGDGRSGEDGGKAGKSTAEKPDKTEKTEKSGKSGKTDKAEKSERAGSKAGGGKTADRKAGERDDERASRSSSGGFSAPVPGVAPSTAYRASGGSWSSGYHTGVDFPVATGTSVKAVSAGKVVSAGWAGAYGYEVVLRHADGRYSQYAHLSQLSVRSGQQVGAGAQVGRSGSTGNSTGPHLHFEIRTGPGYGSDIDPLGYLRSNGVGV</sequence>
<feature type="compositionally biased region" description="Low complexity" evidence="1">
    <location>
        <begin position="68"/>
        <end position="81"/>
    </location>
</feature>
<feature type="region of interest" description="Disordered" evidence="1">
    <location>
        <begin position="118"/>
        <end position="226"/>
    </location>
</feature>
<keyword evidence="2" id="KW-0732">Signal</keyword>
<dbReference type="InterPro" id="IPR050570">
    <property type="entry name" value="Cell_wall_metabolism_enzyme"/>
</dbReference>
<evidence type="ECO:0000313" key="4">
    <source>
        <dbReference type="EMBL" id="KAF4408673.1"/>
    </source>
</evidence>
<protein>
    <submittedName>
        <fullName evidence="4">Peptidoglycan DD-metalloendopeptidase family protein</fullName>
    </submittedName>
</protein>
<comment type="caution">
    <text evidence="4">The sequence shown here is derived from an EMBL/GenBank/DDBJ whole genome shotgun (WGS) entry which is preliminary data.</text>
</comment>
<dbReference type="PROSITE" id="PS51782">
    <property type="entry name" value="LYSM"/>
    <property type="match status" value="1"/>
</dbReference>
<organism evidence="4 5">
    <name type="scientific">Streptomyces lycii</name>
    <dbReference type="NCBI Taxonomy" id="2654337"/>
    <lineage>
        <taxon>Bacteria</taxon>
        <taxon>Bacillati</taxon>
        <taxon>Actinomycetota</taxon>
        <taxon>Actinomycetes</taxon>
        <taxon>Kitasatosporales</taxon>
        <taxon>Streptomycetaceae</taxon>
        <taxon>Streptomyces</taxon>
    </lineage>
</organism>
<dbReference type="InterPro" id="IPR011055">
    <property type="entry name" value="Dup_hybrid_motif"/>
</dbReference>
<feature type="chain" id="PRO_5045947994" evidence="2">
    <location>
        <begin position="28"/>
        <end position="352"/>
    </location>
</feature>
<dbReference type="RefSeq" id="WP_156206157.1">
    <property type="nucleotide sequence ID" value="NZ_WHPN01000268.1"/>
</dbReference>
<dbReference type="CDD" id="cd00118">
    <property type="entry name" value="LysM"/>
    <property type="match status" value="1"/>
</dbReference>
<dbReference type="SUPFAM" id="SSF51261">
    <property type="entry name" value="Duplicated hybrid motif"/>
    <property type="match status" value="1"/>
</dbReference>
<evidence type="ECO:0000256" key="1">
    <source>
        <dbReference type="SAM" id="MobiDB-lite"/>
    </source>
</evidence>
<dbReference type="InterPro" id="IPR036779">
    <property type="entry name" value="LysM_dom_sf"/>
</dbReference>
<dbReference type="PANTHER" id="PTHR21666">
    <property type="entry name" value="PEPTIDASE-RELATED"/>
    <property type="match status" value="1"/>
</dbReference>
<feature type="signal peptide" evidence="2">
    <location>
        <begin position="1"/>
        <end position="27"/>
    </location>
</feature>
<evidence type="ECO:0000256" key="2">
    <source>
        <dbReference type="SAM" id="SignalP"/>
    </source>
</evidence>
<feature type="domain" description="LysM" evidence="3">
    <location>
        <begin position="82"/>
        <end position="131"/>
    </location>
</feature>
<name>A0ABQ7FL19_9ACTN</name>
<dbReference type="InterPro" id="IPR018392">
    <property type="entry name" value="LysM"/>
</dbReference>
<dbReference type="Pfam" id="PF01551">
    <property type="entry name" value="Peptidase_M23"/>
    <property type="match status" value="1"/>
</dbReference>
<dbReference type="Gene3D" id="2.70.70.10">
    <property type="entry name" value="Glucose Permease (Domain IIA)"/>
    <property type="match status" value="1"/>
</dbReference>
<dbReference type="CDD" id="cd12797">
    <property type="entry name" value="M23_peptidase"/>
    <property type="match status" value="1"/>
</dbReference>
<evidence type="ECO:0000313" key="5">
    <source>
        <dbReference type="Proteomes" id="UP000621266"/>
    </source>
</evidence>
<keyword evidence="5" id="KW-1185">Reference proteome</keyword>
<proteinExistence type="predicted"/>
<feature type="compositionally biased region" description="Basic and acidic residues" evidence="1">
    <location>
        <begin position="141"/>
        <end position="191"/>
    </location>
</feature>